<evidence type="ECO:0008006" key="4">
    <source>
        <dbReference type="Google" id="ProtNLM"/>
    </source>
</evidence>
<evidence type="ECO:0000313" key="3">
    <source>
        <dbReference type="Proteomes" id="UP000076661"/>
    </source>
</evidence>
<dbReference type="RefSeq" id="WP_063379582.1">
    <property type="nucleotide sequence ID" value="NZ_AUXX01000001.1"/>
</dbReference>
<evidence type="ECO:0000313" key="2">
    <source>
        <dbReference type="EMBL" id="KZN70452.1"/>
    </source>
</evidence>
<dbReference type="PATRIC" id="fig|1365257.3.peg.144"/>
<accession>A0A162BCB7</accession>
<gene>
    <name evidence="2" type="ORF">N478_00685</name>
</gene>
<reference evidence="2 3" key="1">
    <citation type="submission" date="2013-07" db="EMBL/GenBank/DDBJ databases">
        <title>Comparative Genomic and Metabolomic Analysis of Twelve Strains of Pseudoalteromonas luteoviolacea.</title>
        <authorList>
            <person name="Vynne N.G."/>
            <person name="Mansson M."/>
            <person name="Gram L."/>
        </authorList>
    </citation>
    <scope>NUCLEOTIDE SEQUENCE [LARGE SCALE GENOMIC DNA]</scope>
    <source>
        <strain evidence="2 3">S4060-1</strain>
    </source>
</reference>
<evidence type="ECO:0000256" key="1">
    <source>
        <dbReference type="SAM" id="SignalP"/>
    </source>
</evidence>
<proteinExistence type="predicted"/>
<dbReference type="EMBL" id="AUXX01000001">
    <property type="protein sequence ID" value="KZN70452.1"/>
    <property type="molecule type" value="Genomic_DNA"/>
</dbReference>
<sequence length="165" mass="19106">MLRLFLFFSLVIFCFEAYATAQIDDTFTIGFKGKTYPIDERPLSQKFDRDYIKSKLEPDACTASWRGYKARWQLIEGKLMLTSIQKNPCSNQYNPENAGELFNVQQYPVHADWFTGKITLLVGEKTYIHNDGDLIGYDQDVFVFNFDNGKLVSKGIDVVKPRYDK</sequence>
<organism evidence="2 3">
    <name type="scientific">Pseudoalteromonas luteoviolacea S4060-1</name>
    <dbReference type="NCBI Taxonomy" id="1365257"/>
    <lineage>
        <taxon>Bacteria</taxon>
        <taxon>Pseudomonadati</taxon>
        <taxon>Pseudomonadota</taxon>
        <taxon>Gammaproteobacteria</taxon>
        <taxon>Alteromonadales</taxon>
        <taxon>Pseudoalteromonadaceae</taxon>
        <taxon>Pseudoalteromonas</taxon>
    </lineage>
</organism>
<feature type="chain" id="PRO_5007832694" description="DUF306 domain-containing protein" evidence="1">
    <location>
        <begin position="20"/>
        <end position="165"/>
    </location>
</feature>
<comment type="caution">
    <text evidence="2">The sequence shown here is derived from an EMBL/GenBank/DDBJ whole genome shotgun (WGS) entry which is preliminary data.</text>
</comment>
<name>A0A162BCB7_9GAMM</name>
<dbReference type="Proteomes" id="UP000076661">
    <property type="component" value="Unassembled WGS sequence"/>
</dbReference>
<keyword evidence="1" id="KW-0732">Signal</keyword>
<protein>
    <recommendedName>
        <fullName evidence="4">DUF306 domain-containing protein</fullName>
    </recommendedName>
</protein>
<feature type="signal peptide" evidence="1">
    <location>
        <begin position="1"/>
        <end position="19"/>
    </location>
</feature>
<dbReference type="AlphaFoldDB" id="A0A162BCB7"/>